<evidence type="ECO:0008006" key="4">
    <source>
        <dbReference type="Google" id="ProtNLM"/>
    </source>
</evidence>
<gene>
    <name evidence="2" type="ORF">Q9L58_008192</name>
</gene>
<comment type="caution">
    <text evidence="2">The sequence shown here is derived from an EMBL/GenBank/DDBJ whole genome shotgun (WGS) entry which is preliminary data.</text>
</comment>
<dbReference type="EMBL" id="JBBBZM010000144">
    <property type="protein sequence ID" value="KAL0632910.1"/>
    <property type="molecule type" value="Genomic_DNA"/>
</dbReference>
<protein>
    <recommendedName>
        <fullName evidence="4">F-box domain-containing protein</fullName>
    </recommendedName>
</protein>
<evidence type="ECO:0000313" key="3">
    <source>
        <dbReference type="Proteomes" id="UP001447188"/>
    </source>
</evidence>
<evidence type="ECO:0000313" key="2">
    <source>
        <dbReference type="EMBL" id="KAL0632910.1"/>
    </source>
</evidence>
<accession>A0ABR3GAD4</accession>
<proteinExistence type="predicted"/>
<evidence type="ECO:0000256" key="1">
    <source>
        <dbReference type="SAM" id="MobiDB-lite"/>
    </source>
</evidence>
<reference evidence="2 3" key="1">
    <citation type="submission" date="2024-02" db="EMBL/GenBank/DDBJ databases">
        <title>Discinaceae phylogenomics.</title>
        <authorList>
            <person name="Dirks A.C."/>
            <person name="James T.Y."/>
        </authorList>
    </citation>
    <scope>NUCLEOTIDE SEQUENCE [LARGE SCALE GENOMIC DNA]</scope>
    <source>
        <strain evidence="2 3">ACD0624</strain>
    </source>
</reference>
<keyword evidence="3" id="KW-1185">Reference proteome</keyword>
<dbReference type="CDD" id="cd09917">
    <property type="entry name" value="F-box_SF"/>
    <property type="match status" value="1"/>
</dbReference>
<feature type="compositionally biased region" description="Acidic residues" evidence="1">
    <location>
        <begin position="73"/>
        <end position="85"/>
    </location>
</feature>
<dbReference type="Proteomes" id="UP001447188">
    <property type="component" value="Unassembled WGS sequence"/>
</dbReference>
<sequence>MGTKGYIVYRLRGRYYITYHHWHSYPTALGYSIVSGIPEDPEAFGTWKQALITQFREEESRILLLGREKPEHESDDEDEDEDERDYEYGDERDYVYEEVNERDDEYEEVSDDDEKGEEYWGYSVRPSRHCPFNDVSIEWIYVIDLDLNIFRVSDSDFTEADMEGVKFFRLENIPRALFTHDAITSSGLDFPVMGDSIPSEHMAADPAEIPVPSPSLLALYSSLSPTPTPTFTTPAVRRNPIWHNLHLRILSAFVPYYAESFLDAVPSLTCSPYVFRQLAYAILSLTSTPVLKFHPASIVYIDRVVRTPTWEPPDEDTYWLGDVLIVLNPHIATTSSGTPSVSTKASIALASELASGNPTTAVLFSVHAIMLVKIAPEGITHTPILPLFTLDATKPPFTDDVFDALDDIGFETPGVLALLDLFAVHPRIKRVRGRMPALLPPELWRAVLGFVDEQARLALEGTCRFFRDLVGEYPRFGRVAFVGWKGDGWRLAGGGLGNLLTMDEVNRHGLHEEWGQLQVGGWGLELSEWGTERIDIRMPLLGIRWDE</sequence>
<organism evidence="2 3">
    <name type="scientific">Discina gigas</name>
    <dbReference type="NCBI Taxonomy" id="1032678"/>
    <lineage>
        <taxon>Eukaryota</taxon>
        <taxon>Fungi</taxon>
        <taxon>Dikarya</taxon>
        <taxon>Ascomycota</taxon>
        <taxon>Pezizomycotina</taxon>
        <taxon>Pezizomycetes</taxon>
        <taxon>Pezizales</taxon>
        <taxon>Discinaceae</taxon>
        <taxon>Discina</taxon>
    </lineage>
</organism>
<feature type="region of interest" description="Disordered" evidence="1">
    <location>
        <begin position="66"/>
        <end position="91"/>
    </location>
</feature>
<name>A0ABR3GAD4_9PEZI</name>